<dbReference type="GO" id="GO:0012505">
    <property type="term" value="C:endomembrane system"/>
    <property type="evidence" value="ECO:0007669"/>
    <property type="project" value="TreeGrafter"/>
</dbReference>
<dbReference type="SUPFAM" id="SSF55856">
    <property type="entry name" value="Cytochrome b5-like heme/steroid binding domain"/>
    <property type="match status" value="1"/>
</dbReference>
<dbReference type="SMART" id="SM01117">
    <property type="entry name" value="Cyt-b5"/>
    <property type="match status" value="1"/>
</dbReference>
<dbReference type="InterPro" id="IPR036400">
    <property type="entry name" value="Cyt_B5-like_heme/steroid_sf"/>
</dbReference>
<proteinExistence type="inferred from homology"/>
<comment type="similarity">
    <text evidence="1">Belongs to the cytochrome b5 family. MAPR subfamily.</text>
</comment>
<feature type="domain" description="Cytochrome b5 heme-binding" evidence="3">
    <location>
        <begin position="61"/>
        <end position="157"/>
    </location>
</feature>
<feature type="transmembrane region" description="Helical" evidence="2">
    <location>
        <begin position="12"/>
        <end position="32"/>
    </location>
</feature>
<gene>
    <name evidence="4" type="ORF">DCHRY22_LOCUS15677</name>
</gene>
<reference evidence="4" key="1">
    <citation type="submission" date="2021-09" db="EMBL/GenBank/DDBJ databases">
        <authorList>
            <person name="Martin H S."/>
        </authorList>
    </citation>
    <scope>NUCLEOTIDE SEQUENCE</scope>
</reference>
<dbReference type="OrthoDB" id="10257697at2759"/>
<dbReference type="PANTHER" id="PTHR10281">
    <property type="entry name" value="MEMBRANE-ASSOCIATED PROGESTERONE RECEPTOR COMPONENT-RELATED"/>
    <property type="match status" value="1"/>
</dbReference>
<dbReference type="InterPro" id="IPR050577">
    <property type="entry name" value="MAPR/NEUFC/NENF-like"/>
</dbReference>
<sequence length="271" mass="31079">MFVVANLRSYFKFLVVITTIAVVIAAIILNQIPSEYESPKINETPEVPNEIPEVPKKIHIFTDQELAQYNGIHEERIYLSVIGSVFDVTKGKKHYKKGASYHYFAGKDGSRALVTGDFNDESSNKDYILDLNCDDIFNVLHWRRTFREKYEFIGYLSGRYYDENGEETIYMTGLKKVVKQCREEKEEAKKQERTFPPCNISWKEGEGSKVWCSKSSGGIVRNWVGVPRQLYTPGVERPQCVCVRRDNKNSALIKEYEGCPSSSSECIVPDK</sequence>
<dbReference type="GO" id="GO:0016020">
    <property type="term" value="C:membrane"/>
    <property type="evidence" value="ECO:0007669"/>
    <property type="project" value="TreeGrafter"/>
</dbReference>
<evidence type="ECO:0000256" key="2">
    <source>
        <dbReference type="SAM" id="Phobius"/>
    </source>
</evidence>
<evidence type="ECO:0000256" key="1">
    <source>
        <dbReference type="ARBA" id="ARBA00038357"/>
    </source>
</evidence>
<keyword evidence="2" id="KW-0812">Transmembrane</keyword>
<dbReference type="Gene3D" id="3.10.120.10">
    <property type="entry name" value="Cytochrome b5-like heme/steroid binding domain"/>
    <property type="match status" value="1"/>
</dbReference>
<protein>
    <submittedName>
        <fullName evidence="4">(African queen) hypothetical protein</fullName>
    </submittedName>
</protein>
<name>A0A8J2R914_9NEOP</name>
<evidence type="ECO:0000313" key="5">
    <source>
        <dbReference type="Proteomes" id="UP000789524"/>
    </source>
</evidence>
<keyword evidence="5" id="KW-1185">Reference proteome</keyword>
<evidence type="ECO:0000259" key="3">
    <source>
        <dbReference type="SMART" id="SM01117"/>
    </source>
</evidence>
<dbReference type="EMBL" id="CAKASE010000083">
    <property type="protein sequence ID" value="CAG9585204.1"/>
    <property type="molecule type" value="Genomic_DNA"/>
</dbReference>
<keyword evidence="2" id="KW-1133">Transmembrane helix</keyword>
<keyword evidence="2" id="KW-0472">Membrane</keyword>
<comment type="caution">
    <text evidence="4">The sequence shown here is derived from an EMBL/GenBank/DDBJ whole genome shotgun (WGS) entry which is preliminary data.</text>
</comment>
<dbReference type="Pfam" id="PF00173">
    <property type="entry name" value="Cyt-b5"/>
    <property type="match status" value="1"/>
</dbReference>
<evidence type="ECO:0000313" key="4">
    <source>
        <dbReference type="EMBL" id="CAG9585204.1"/>
    </source>
</evidence>
<dbReference type="PANTHER" id="PTHR10281:SF4">
    <property type="entry name" value="NEUFERRICIN"/>
    <property type="match status" value="1"/>
</dbReference>
<dbReference type="Proteomes" id="UP000789524">
    <property type="component" value="Unassembled WGS sequence"/>
</dbReference>
<dbReference type="AlphaFoldDB" id="A0A8J2R914"/>
<organism evidence="4 5">
    <name type="scientific">Danaus chrysippus</name>
    <name type="common">African queen</name>
    <dbReference type="NCBI Taxonomy" id="151541"/>
    <lineage>
        <taxon>Eukaryota</taxon>
        <taxon>Metazoa</taxon>
        <taxon>Ecdysozoa</taxon>
        <taxon>Arthropoda</taxon>
        <taxon>Hexapoda</taxon>
        <taxon>Insecta</taxon>
        <taxon>Pterygota</taxon>
        <taxon>Neoptera</taxon>
        <taxon>Endopterygota</taxon>
        <taxon>Lepidoptera</taxon>
        <taxon>Glossata</taxon>
        <taxon>Ditrysia</taxon>
        <taxon>Papilionoidea</taxon>
        <taxon>Nymphalidae</taxon>
        <taxon>Danainae</taxon>
        <taxon>Danaini</taxon>
        <taxon>Danaina</taxon>
        <taxon>Danaus</taxon>
        <taxon>Anosia</taxon>
    </lineage>
</organism>
<accession>A0A8J2R914</accession>
<dbReference type="InterPro" id="IPR001199">
    <property type="entry name" value="Cyt_B5-like_heme/steroid-bd"/>
</dbReference>